<evidence type="ECO:0000256" key="6">
    <source>
        <dbReference type="PROSITE-ProRule" id="PRU00236"/>
    </source>
</evidence>
<feature type="domain" description="Deacetylase sirtuin-type" evidence="7">
    <location>
        <begin position="35"/>
        <end position="313"/>
    </location>
</feature>
<dbReference type="Gene3D" id="3.30.1600.10">
    <property type="entry name" value="SIR2/SIRT2 'Small Domain"/>
    <property type="match status" value="1"/>
</dbReference>
<dbReference type="InterPro" id="IPR026591">
    <property type="entry name" value="Sirtuin_cat_small_dom_sf"/>
</dbReference>
<dbReference type="Gene3D" id="3.40.50.1220">
    <property type="entry name" value="TPP-binding domain"/>
    <property type="match status" value="1"/>
</dbReference>
<keyword evidence="4 5" id="KW-0520">NAD</keyword>
<dbReference type="GO" id="GO:0017136">
    <property type="term" value="F:histone deacetylase activity, NAD-dependent"/>
    <property type="evidence" value="ECO:0007669"/>
    <property type="project" value="TreeGrafter"/>
</dbReference>
<keyword evidence="5" id="KW-0496">Mitochondrion</keyword>
<evidence type="ECO:0000256" key="1">
    <source>
        <dbReference type="ARBA" id="ARBA00022679"/>
    </source>
</evidence>
<feature type="active site" description="Proton acceptor" evidence="5 6">
    <location>
        <position position="159"/>
    </location>
</feature>
<evidence type="ECO:0000313" key="8">
    <source>
        <dbReference type="EMBL" id="NOV48280.1"/>
    </source>
</evidence>
<comment type="catalytic activity">
    <reaction evidence="5">
        <text>N(6)-acetyl-L-lysyl-[protein] + NAD(+) + H2O = 2''-O-acetyl-ADP-D-ribose + nicotinamide + L-lysyl-[protein]</text>
        <dbReference type="Rhea" id="RHEA:43636"/>
        <dbReference type="Rhea" id="RHEA-COMP:9752"/>
        <dbReference type="Rhea" id="RHEA-COMP:10731"/>
        <dbReference type="ChEBI" id="CHEBI:15377"/>
        <dbReference type="ChEBI" id="CHEBI:17154"/>
        <dbReference type="ChEBI" id="CHEBI:29969"/>
        <dbReference type="ChEBI" id="CHEBI:57540"/>
        <dbReference type="ChEBI" id="CHEBI:61930"/>
        <dbReference type="ChEBI" id="CHEBI:83767"/>
        <dbReference type="EC" id="2.3.1.286"/>
    </reaction>
</comment>
<evidence type="ECO:0000256" key="4">
    <source>
        <dbReference type="ARBA" id="ARBA00023027"/>
    </source>
</evidence>
<dbReference type="InterPro" id="IPR050134">
    <property type="entry name" value="NAD-dep_sirtuin_deacylases"/>
</dbReference>
<comment type="similarity">
    <text evidence="5">Belongs to the sirtuin family. Class II subfamily.</text>
</comment>
<dbReference type="NCBIfam" id="NF003738">
    <property type="entry name" value="PRK05333.1"/>
    <property type="match status" value="1"/>
</dbReference>
<dbReference type="GO" id="GO:0070403">
    <property type="term" value="F:NAD+ binding"/>
    <property type="evidence" value="ECO:0007669"/>
    <property type="project" value="UniProtKB-UniRule"/>
</dbReference>
<dbReference type="Pfam" id="PF02146">
    <property type="entry name" value="SIR2"/>
    <property type="match status" value="1"/>
</dbReference>
<dbReference type="PANTHER" id="PTHR11085">
    <property type="entry name" value="NAD-DEPENDENT PROTEIN DEACYLASE SIRTUIN-5, MITOCHONDRIAL-RELATED"/>
    <property type="match status" value="1"/>
</dbReference>
<protein>
    <recommendedName>
        <fullName evidence="5">NAD-dependent protein deacylase</fullName>
        <ecNumber evidence="5">2.3.1.-</ecNumber>
    </recommendedName>
    <alternativeName>
        <fullName evidence="5">Regulatory protein SIR2 homolog</fullName>
    </alternativeName>
</protein>
<dbReference type="PANTHER" id="PTHR11085:SF10">
    <property type="entry name" value="NAD-DEPENDENT PROTEIN DEACYLASE SIRTUIN-5, MITOCHONDRIAL-RELATED"/>
    <property type="match status" value="1"/>
</dbReference>
<organism evidence="8">
    <name type="scientific">Xenopsylla cheopis</name>
    <name type="common">Oriental rat flea</name>
    <name type="synonym">Pulex cheopis</name>
    <dbReference type="NCBI Taxonomy" id="163159"/>
    <lineage>
        <taxon>Eukaryota</taxon>
        <taxon>Metazoa</taxon>
        <taxon>Ecdysozoa</taxon>
        <taxon>Arthropoda</taxon>
        <taxon>Hexapoda</taxon>
        <taxon>Insecta</taxon>
        <taxon>Pterygota</taxon>
        <taxon>Neoptera</taxon>
        <taxon>Endopterygota</taxon>
        <taxon>Siphonaptera</taxon>
        <taxon>Pulicidae</taxon>
        <taxon>Xenopsyllinae</taxon>
        <taxon>Xenopsylla</taxon>
    </lineage>
</organism>
<evidence type="ECO:0000256" key="5">
    <source>
        <dbReference type="HAMAP-Rule" id="MF_03161"/>
    </source>
</evidence>
<accession>A0A6M2DRL5</accession>
<evidence type="ECO:0000259" key="7">
    <source>
        <dbReference type="PROSITE" id="PS50305"/>
    </source>
</evidence>
<reference evidence="8" key="1">
    <citation type="submission" date="2020-03" db="EMBL/GenBank/DDBJ databases">
        <title>Transcriptomic Profiling of the Digestive Tract of the Rat Flea, Xenopsylla cheopis, Following Blood Feeding and Infection with Yersinia pestis.</title>
        <authorList>
            <person name="Bland D.M."/>
            <person name="Martens C.A."/>
            <person name="Virtaneva K."/>
            <person name="Kanakabandi K."/>
            <person name="Long D."/>
            <person name="Rosenke R."/>
            <person name="Saturday G.A."/>
            <person name="Hoyt F.H."/>
            <person name="Bruno D.P."/>
            <person name="Ribeiro J.M.C."/>
            <person name="Hinnebusch J."/>
        </authorList>
    </citation>
    <scope>NUCLEOTIDE SEQUENCE</scope>
</reference>
<dbReference type="GO" id="GO:0008270">
    <property type="term" value="F:zinc ion binding"/>
    <property type="evidence" value="ECO:0007669"/>
    <property type="project" value="UniProtKB-UniRule"/>
</dbReference>
<evidence type="ECO:0000256" key="2">
    <source>
        <dbReference type="ARBA" id="ARBA00022723"/>
    </source>
</evidence>
<dbReference type="EC" id="2.3.1.-" evidence="5"/>
<feature type="binding site" evidence="5">
    <location>
        <begin position="60"/>
        <end position="80"/>
    </location>
    <ligand>
        <name>NAD(+)</name>
        <dbReference type="ChEBI" id="CHEBI:57540"/>
    </ligand>
</feature>
<keyword evidence="3 5" id="KW-0862">Zinc</keyword>
<feature type="binding site" evidence="5">
    <location>
        <begin position="258"/>
        <end position="260"/>
    </location>
    <ligand>
        <name>NAD(+)</name>
        <dbReference type="ChEBI" id="CHEBI:57540"/>
    </ligand>
</feature>
<proteinExistence type="inferred from homology"/>
<dbReference type="PROSITE" id="PS50305">
    <property type="entry name" value="SIRTUIN"/>
    <property type="match status" value="1"/>
</dbReference>
<feature type="binding site" evidence="5 6">
    <location>
        <position position="221"/>
    </location>
    <ligand>
        <name>Zn(2+)</name>
        <dbReference type="ChEBI" id="CHEBI:29105"/>
    </ligand>
</feature>
<dbReference type="SUPFAM" id="SSF52467">
    <property type="entry name" value="DHS-like NAD/FAD-binding domain"/>
    <property type="match status" value="1"/>
</dbReference>
<evidence type="ECO:0000256" key="3">
    <source>
        <dbReference type="ARBA" id="ARBA00022833"/>
    </source>
</evidence>
<feature type="binding site" evidence="5">
    <location>
        <begin position="141"/>
        <end position="144"/>
    </location>
    <ligand>
        <name>NAD(+)</name>
        <dbReference type="ChEBI" id="CHEBI:57540"/>
    </ligand>
</feature>
<feature type="binding site" evidence="5 6">
    <location>
        <position position="218"/>
    </location>
    <ligand>
        <name>Zn(2+)</name>
        <dbReference type="ChEBI" id="CHEBI:29105"/>
    </ligand>
</feature>
<feature type="binding site" evidence="5 6">
    <location>
        <position position="170"/>
    </location>
    <ligand>
        <name>Zn(2+)</name>
        <dbReference type="ChEBI" id="CHEBI:29105"/>
    </ligand>
</feature>
<feature type="binding site" evidence="5">
    <location>
        <position position="302"/>
    </location>
    <ligand>
        <name>NAD(+)</name>
        <dbReference type="ChEBI" id="CHEBI:57540"/>
    </ligand>
</feature>
<name>A0A6M2DRL5_XENCH</name>
<dbReference type="GO" id="GO:0005759">
    <property type="term" value="C:mitochondrial matrix"/>
    <property type="evidence" value="ECO:0007669"/>
    <property type="project" value="UniProtKB-SubCell"/>
</dbReference>
<dbReference type="InterPro" id="IPR026587">
    <property type="entry name" value="Sirtuin_class_II"/>
</dbReference>
<feature type="binding site" evidence="5">
    <location>
        <begin position="284"/>
        <end position="286"/>
    </location>
    <ligand>
        <name>NAD(+)</name>
        <dbReference type="ChEBI" id="CHEBI:57540"/>
    </ligand>
</feature>
<dbReference type="InterPro" id="IPR026590">
    <property type="entry name" value="Ssirtuin_cat_dom"/>
</dbReference>
<keyword evidence="1 5" id="KW-0808">Transferase</keyword>
<dbReference type="EMBL" id="GIIL01004554">
    <property type="protein sequence ID" value="NOV48280.1"/>
    <property type="molecule type" value="Transcribed_RNA"/>
</dbReference>
<keyword evidence="2 5" id="KW-0479">Metal-binding</keyword>
<dbReference type="HAMAP" id="MF_01967">
    <property type="entry name" value="Sirtuin_ClassII"/>
    <property type="match status" value="1"/>
</dbReference>
<dbReference type="AlphaFoldDB" id="A0A6M2DRL5"/>
<comment type="cofactor">
    <cofactor evidence="5">
        <name>Zn(2+)</name>
        <dbReference type="ChEBI" id="CHEBI:29105"/>
    </cofactor>
    <text evidence="5">Binds 1 zinc ion per subunit.</text>
</comment>
<comment type="function">
    <text evidence="5">NAD-dependent protein deacylase. Catalyzes the NAD-dependent hydrolysis of acyl groups from lysine residues.</text>
</comment>
<dbReference type="InterPro" id="IPR003000">
    <property type="entry name" value="Sirtuin"/>
</dbReference>
<dbReference type="InterPro" id="IPR029035">
    <property type="entry name" value="DHS-like_NAD/FAD-binding_dom"/>
</dbReference>
<sequence length="313" mass="35025">MTVCNLLRRISYFNQRMVSSNISALAPSEFVPKHSPVMQADVLKLEEFLFKHKKVLVLTGAGISTESGIPDYRSEGVGLYARSDKRPIVIQDFLRSEDIRRRYWARNYIGWPRFSNVLPNSTHQILKELEEINKVSYIVTQNVDRLHTKAGSKRVIEIHGSAYTVECLGCGSTVSRHDIQKVLMLLNPTMTNTTNLIRPDGDVELSEEEVNNFKLPCCVECGGILKPEIVFFGGNVPMSKIEHTNQLVQECDALLVLGSSLTVFSGYRLVLVAQEFKKPIGIINIGPTRGDSKANLKINASCGDILTKIYIPK</sequence>
<feature type="binding site" evidence="5 6">
    <location>
        <position position="167"/>
    </location>
    <ligand>
        <name>Zn(2+)</name>
        <dbReference type="ChEBI" id="CHEBI:29105"/>
    </ligand>
</feature>
<comment type="subcellular location">
    <subcellularLocation>
        <location evidence="5">Mitochondrion matrix</location>
    </subcellularLocation>
</comment>